<dbReference type="PANTHER" id="PTHR34236:SF1">
    <property type="entry name" value="DIMETHYL SULFOXIDE REDUCTASE TRANSCRIPTIONAL ACTIVATOR"/>
    <property type="match status" value="1"/>
</dbReference>
<dbReference type="PANTHER" id="PTHR34236">
    <property type="entry name" value="DIMETHYL SULFOXIDE REDUCTASE TRANSCRIPTIONAL ACTIVATOR"/>
    <property type="match status" value="1"/>
</dbReference>
<dbReference type="InterPro" id="IPR007050">
    <property type="entry name" value="HTH_bacterioopsin"/>
</dbReference>
<dbReference type="EMBL" id="CABMJJ010000009">
    <property type="protein sequence ID" value="VVC04167.1"/>
    <property type="molecule type" value="Genomic_DNA"/>
</dbReference>
<sequence length="229" mass="25629">MFKYGFRQNRLMKFCEIGVYHHDCWFTDAINKFPELQVREISARICELGSGVKINRASYRIFTPNKECIGAFVNQISSSVSEAKVLASDAATALVEVTWKASKTSYDAILGSGCAVTSACYGKDGYETYSLFTDTPDETRKLLGELEQIGEVRTFSIKNTPNGNRKFGLTPKQQQAIVSAISMGYYEWPKQANLEELAARLGVKRRALQENLRKAESKVLGGMLDQLHM</sequence>
<feature type="domain" description="HTH bat-type" evidence="2">
    <location>
        <begin position="169"/>
        <end position="220"/>
    </location>
</feature>
<proteinExistence type="predicted"/>
<evidence type="ECO:0000256" key="1">
    <source>
        <dbReference type="SAM" id="Coils"/>
    </source>
</evidence>
<evidence type="ECO:0000313" key="4">
    <source>
        <dbReference type="Proteomes" id="UP000789941"/>
    </source>
</evidence>
<comment type="caution">
    <text evidence="3">The sequence shown here is derived from an EMBL/GenBank/DDBJ whole genome shotgun (WGS) entry which is preliminary data.</text>
</comment>
<protein>
    <submittedName>
        <fullName evidence="3">HTH DNA binding domain protein</fullName>
    </submittedName>
</protein>
<name>A0A5E4LTF0_9ARCH</name>
<organism evidence="3 4">
    <name type="scientific">Candidatus Bilamarchaeum dharawalense</name>
    <dbReference type="NCBI Taxonomy" id="2885759"/>
    <lineage>
        <taxon>Archaea</taxon>
        <taxon>Candidatus Micrarchaeota</taxon>
        <taxon>Candidatus Micrarchaeia</taxon>
        <taxon>Candidatus Anstonellales</taxon>
        <taxon>Candidatus Bilamarchaeaceae</taxon>
        <taxon>Candidatus Bilamarchaeum</taxon>
    </lineage>
</organism>
<feature type="coiled-coil region" evidence="1">
    <location>
        <begin position="191"/>
        <end position="218"/>
    </location>
</feature>
<gene>
    <name evidence="3" type="ORF">LFW2832_00776</name>
</gene>
<accession>A0A5E4LTF0</accession>
<dbReference type="Pfam" id="PF04967">
    <property type="entry name" value="HTH_10"/>
    <property type="match status" value="1"/>
</dbReference>
<evidence type="ECO:0000259" key="2">
    <source>
        <dbReference type="Pfam" id="PF04967"/>
    </source>
</evidence>
<dbReference type="AlphaFoldDB" id="A0A5E4LTF0"/>
<dbReference type="Proteomes" id="UP000789941">
    <property type="component" value="Unassembled WGS sequence"/>
</dbReference>
<reference evidence="3 4" key="1">
    <citation type="submission" date="2019-08" db="EMBL/GenBank/DDBJ databases">
        <authorList>
            <person name="Vazquez-Campos X."/>
        </authorList>
    </citation>
    <scope>NUCLEOTIDE SEQUENCE [LARGE SCALE GENOMIC DNA]</scope>
    <source>
        <strain evidence="3">LFW-283_2</strain>
    </source>
</reference>
<keyword evidence="1" id="KW-0175">Coiled coil</keyword>
<evidence type="ECO:0000313" key="3">
    <source>
        <dbReference type="EMBL" id="VVC04167.1"/>
    </source>
</evidence>